<dbReference type="Gene3D" id="1.20.1290.10">
    <property type="entry name" value="AhpD-like"/>
    <property type="match status" value="2"/>
</dbReference>
<comment type="caution">
    <text evidence="2">The sequence shown here is derived from an EMBL/GenBank/DDBJ whole genome shotgun (WGS) entry which is preliminary data.</text>
</comment>
<evidence type="ECO:0000259" key="1">
    <source>
        <dbReference type="Pfam" id="PF02627"/>
    </source>
</evidence>
<organism evidence="2 3">
    <name type="scientific">Paenibacillus phytohabitans</name>
    <dbReference type="NCBI Taxonomy" id="2654978"/>
    <lineage>
        <taxon>Bacteria</taxon>
        <taxon>Bacillati</taxon>
        <taxon>Bacillota</taxon>
        <taxon>Bacilli</taxon>
        <taxon>Bacillales</taxon>
        <taxon>Paenibacillaceae</taxon>
        <taxon>Paenibacillus</taxon>
    </lineage>
</organism>
<reference evidence="2 3" key="1">
    <citation type="submission" date="2019-10" db="EMBL/GenBank/DDBJ databases">
        <title>Description of Paenibacillus terricola sp. nov.</title>
        <authorList>
            <person name="Carlier A."/>
            <person name="Qi S."/>
        </authorList>
    </citation>
    <scope>NUCLEOTIDE SEQUENCE [LARGE SCALE GENOMIC DNA]</scope>
    <source>
        <strain evidence="2 3">LMG 31459</strain>
    </source>
</reference>
<keyword evidence="3" id="KW-1185">Reference proteome</keyword>
<evidence type="ECO:0000313" key="2">
    <source>
        <dbReference type="EMBL" id="NOU82709.1"/>
    </source>
</evidence>
<dbReference type="EMBL" id="WHOB01000086">
    <property type="protein sequence ID" value="NOU82709.1"/>
    <property type="molecule type" value="Genomic_DNA"/>
</dbReference>
<gene>
    <name evidence="2" type="ORF">GC101_27995</name>
</gene>
<sequence length="228" mass="24482">MNNPSSAVPESNNSLYTRHTPSFSAKLFAYSPEGFKAFGEFNKQALAAGVLSVKTKELIAVAVSHITGCPYCIEAHIGKSKSEQTTFEEIFESVTVAAAVKAHSAFFNASNALKAFQGSTDADLFPLSNIELADKLEDVNGDLYNGFHEFLQISLRGGSIPEKEKLLIAVGAALVEGSAYSIEIFTRRAKEAGITIEELAETTLVATVLKAGSAMAHRVNALQAYERE</sequence>
<feature type="domain" description="Carboxymuconolactone decarboxylase-like" evidence="1">
    <location>
        <begin position="142"/>
        <end position="223"/>
    </location>
</feature>
<protein>
    <submittedName>
        <fullName evidence="2">Alkylhydroperoxidase</fullName>
    </submittedName>
</protein>
<dbReference type="PANTHER" id="PTHR33930:SF8">
    <property type="entry name" value="4-CARBOXYMUCONOLACTONE DECARBOXYLASE"/>
    <property type="match status" value="1"/>
</dbReference>
<dbReference type="NCBIfam" id="TIGR00778">
    <property type="entry name" value="ahpD_dom"/>
    <property type="match status" value="1"/>
</dbReference>
<dbReference type="Proteomes" id="UP000596857">
    <property type="component" value="Unassembled WGS sequence"/>
</dbReference>
<dbReference type="PANTHER" id="PTHR33930">
    <property type="entry name" value="ALKYL HYDROPEROXIDE REDUCTASE AHPD"/>
    <property type="match status" value="1"/>
</dbReference>
<dbReference type="InterPro" id="IPR003779">
    <property type="entry name" value="CMD-like"/>
</dbReference>
<evidence type="ECO:0000313" key="3">
    <source>
        <dbReference type="Proteomes" id="UP000596857"/>
    </source>
</evidence>
<dbReference type="InterPro" id="IPR004675">
    <property type="entry name" value="AhpD_core"/>
</dbReference>
<dbReference type="Pfam" id="PF02627">
    <property type="entry name" value="CMD"/>
    <property type="match status" value="2"/>
</dbReference>
<dbReference type="SUPFAM" id="SSF69118">
    <property type="entry name" value="AhpD-like"/>
    <property type="match status" value="2"/>
</dbReference>
<dbReference type="RefSeq" id="WP_171720014.1">
    <property type="nucleotide sequence ID" value="NZ_WHOB01000086.1"/>
</dbReference>
<feature type="domain" description="Carboxymuconolactone decarboxylase-like" evidence="1">
    <location>
        <begin position="32"/>
        <end position="114"/>
    </location>
</feature>
<accession>A0ABX1YQ70</accession>
<proteinExistence type="predicted"/>
<dbReference type="InterPro" id="IPR029032">
    <property type="entry name" value="AhpD-like"/>
</dbReference>
<name>A0ABX1YQ70_9BACL</name>